<reference evidence="1 2" key="1">
    <citation type="submission" date="2018-07" db="EMBL/GenBank/DDBJ databases">
        <title>Genome sequence of Rhodococcus rhodnii ATCC 35071 from Rhodnius prolixus.</title>
        <authorList>
            <person name="Patel V."/>
            <person name="Vogel K.J."/>
        </authorList>
    </citation>
    <scope>NUCLEOTIDE SEQUENCE [LARGE SCALE GENOMIC DNA]</scope>
    <source>
        <strain evidence="1 2">ATCC 35071</strain>
    </source>
</reference>
<evidence type="ECO:0000313" key="1">
    <source>
        <dbReference type="EMBL" id="TXG91581.1"/>
    </source>
</evidence>
<accession>A0A6P2CIK2</accession>
<dbReference type="Gene3D" id="3.10.129.10">
    <property type="entry name" value="Hotdog Thioesterase"/>
    <property type="match status" value="1"/>
</dbReference>
<dbReference type="PANTHER" id="PTHR31793">
    <property type="entry name" value="4-HYDROXYBENZOYL-COA THIOESTERASE FAMILY MEMBER"/>
    <property type="match status" value="1"/>
</dbReference>
<dbReference type="AlphaFoldDB" id="A0A6P2CIK2"/>
<dbReference type="Proteomes" id="UP000471120">
    <property type="component" value="Unassembled WGS sequence"/>
</dbReference>
<dbReference type="SUPFAM" id="SSF54637">
    <property type="entry name" value="Thioesterase/thiol ester dehydrase-isomerase"/>
    <property type="match status" value="1"/>
</dbReference>
<dbReference type="InterPro" id="IPR029069">
    <property type="entry name" value="HotDog_dom_sf"/>
</dbReference>
<dbReference type="RefSeq" id="WP_010838322.1">
    <property type="nucleotide sequence ID" value="NZ_QRCM01000001.1"/>
</dbReference>
<sequence length="152" mass="16791">MTDGASTGETFVAEVHVRWGDSDRLGHVNNTLFLEYMQEARVLFMKSLSQGTRPDPREAMVVRRMELEFLRPIKDESSPLAVELSVLSLSTSSFRLRHVIRDSLGAVCGIGDAVLVGFDAIGETKRALTDTERDVLTRHLVVEADSETVAVS</sequence>
<protein>
    <submittedName>
        <fullName evidence="1">Acyl-CoA thioesterase</fullName>
    </submittedName>
</protein>
<dbReference type="InterPro" id="IPR050563">
    <property type="entry name" value="4-hydroxybenzoyl-CoA_TE"/>
</dbReference>
<comment type="caution">
    <text evidence="1">The sequence shown here is derived from an EMBL/GenBank/DDBJ whole genome shotgun (WGS) entry which is preliminary data.</text>
</comment>
<evidence type="ECO:0000313" key="2">
    <source>
        <dbReference type="Proteomes" id="UP000471120"/>
    </source>
</evidence>
<dbReference type="Pfam" id="PF13279">
    <property type="entry name" value="4HBT_2"/>
    <property type="match status" value="1"/>
</dbReference>
<organism evidence="1 2">
    <name type="scientific">Rhodococcus rhodnii</name>
    <dbReference type="NCBI Taxonomy" id="38312"/>
    <lineage>
        <taxon>Bacteria</taxon>
        <taxon>Bacillati</taxon>
        <taxon>Actinomycetota</taxon>
        <taxon>Actinomycetes</taxon>
        <taxon>Mycobacteriales</taxon>
        <taxon>Nocardiaceae</taxon>
        <taxon>Rhodococcus</taxon>
    </lineage>
</organism>
<dbReference type="PANTHER" id="PTHR31793:SF24">
    <property type="entry name" value="LONG-CHAIN ACYL-COA THIOESTERASE FADM"/>
    <property type="match status" value="1"/>
</dbReference>
<dbReference type="GO" id="GO:0047617">
    <property type="term" value="F:fatty acyl-CoA hydrolase activity"/>
    <property type="evidence" value="ECO:0007669"/>
    <property type="project" value="TreeGrafter"/>
</dbReference>
<name>A0A6P2CIK2_9NOCA</name>
<dbReference type="EMBL" id="QRCM01000001">
    <property type="protein sequence ID" value="TXG91581.1"/>
    <property type="molecule type" value="Genomic_DNA"/>
</dbReference>
<gene>
    <name evidence="1" type="ORF">DW322_16955</name>
</gene>
<proteinExistence type="predicted"/>
<dbReference type="CDD" id="cd00586">
    <property type="entry name" value="4HBT"/>
    <property type="match status" value="1"/>
</dbReference>